<evidence type="ECO:0000313" key="1">
    <source>
        <dbReference type="EMBL" id="MEB3371548.1"/>
    </source>
</evidence>
<protein>
    <recommendedName>
        <fullName evidence="3">DUF4145 domain-containing protein</fullName>
    </recommendedName>
</protein>
<organism evidence="1 2">
    <name type="scientific">Saccharopolyspora mangrovi</name>
    <dbReference type="NCBI Taxonomy" id="3082379"/>
    <lineage>
        <taxon>Bacteria</taxon>
        <taxon>Bacillati</taxon>
        <taxon>Actinomycetota</taxon>
        <taxon>Actinomycetes</taxon>
        <taxon>Pseudonocardiales</taxon>
        <taxon>Pseudonocardiaceae</taxon>
        <taxon>Saccharopolyspora</taxon>
    </lineage>
</organism>
<evidence type="ECO:0008006" key="3">
    <source>
        <dbReference type="Google" id="ProtNLM"/>
    </source>
</evidence>
<keyword evidence="2" id="KW-1185">Reference proteome</keyword>
<name>A0ABU6AJD8_9PSEU</name>
<gene>
    <name evidence="1" type="ORF">R4I43_29510</name>
</gene>
<reference evidence="1 2" key="1">
    <citation type="submission" date="2023-10" db="EMBL/GenBank/DDBJ databases">
        <title>Saccharopolyspora sp. nov., isolated from mangrove soil.</title>
        <authorList>
            <person name="Lu Y."/>
            <person name="Liu W."/>
        </authorList>
    </citation>
    <scope>NUCLEOTIDE SEQUENCE [LARGE SCALE GENOMIC DNA]</scope>
    <source>
        <strain evidence="1 2">S2-29</strain>
    </source>
</reference>
<dbReference type="EMBL" id="JAWLNX010000030">
    <property type="protein sequence ID" value="MEB3371548.1"/>
    <property type="molecule type" value="Genomic_DNA"/>
</dbReference>
<dbReference type="Proteomes" id="UP001327093">
    <property type="component" value="Unassembled WGS sequence"/>
</dbReference>
<accession>A0ABU6AJD8</accession>
<dbReference type="RefSeq" id="WP_324268978.1">
    <property type="nucleotide sequence ID" value="NZ_JAWLNX010000030.1"/>
</dbReference>
<evidence type="ECO:0000313" key="2">
    <source>
        <dbReference type="Proteomes" id="UP001327093"/>
    </source>
</evidence>
<proteinExistence type="predicted"/>
<comment type="caution">
    <text evidence="1">The sequence shown here is derived from an EMBL/GenBank/DDBJ whole genome shotgun (WGS) entry which is preliminary data.</text>
</comment>
<sequence length="207" mass="23089">MDDVLQSVDATVRHAFMTYVLDAFDDWQLIVTVHDRLWCDQLRELFGAHGHAVLGTEIRDWEFDTGPVFDQPGVDRVKKDLELMIDVGEPRSIAAAAGQLLELTCDRLTLSMRLQVPRQEKYTLGDLWPVVRTRLAETAAGTAMKLVAGHKLLRNLTVHPDPRSWDLTKADARAFAKAVLDLVDHVRCGACGWLPKTGTCKCGAVQL</sequence>